<dbReference type="SUPFAM" id="SSF52047">
    <property type="entry name" value="RNI-like"/>
    <property type="match status" value="1"/>
</dbReference>
<evidence type="ECO:0000313" key="1">
    <source>
        <dbReference type="EMBL" id="CAH3150393.1"/>
    </source>
</evidence>
<sequence length="95" mass="10979">MKCNEQVVALVMSLTNEVNENESSSLKVVLEAINECERQKCDFHSRFDQFEFVLQWYWWCRPKVKVNKTLTNLDLSDNGMSEAGATSIAEVIKFN</sequence>
<protein>
    <submittedName>
        <fullName evidence="1">Uncharacterized protein</fullName>
    </submittedName>
</protein>
<name>A0AAU9XLV8_9CNID</name>
<accession>A0AAU9XLV8</accession>
<feature type="non-terminal residue" evidence="1">
    <location>
        <position position="95"/>
    </location>
</feature>
<dbReference type="EMBL" id="CALNXJ010000047">
    <property type="protein sequence ID" value="CAH3150393.1"/>
    <property type="molecule type" value="Genomic_DNA"/>
</dbReference>
<dbReference type="Proteomes" id="UP001159428">
    <property type="component" value="Unassembled WGS sequence"/>
</dbReference>
<comment type="caution">
    <text evidence="1">The sequence shown here is derived from an EMBL/GenBank/DDBJ whole genome shotgun (WGS) entry which is preliminary data.</text>
</comment>
<organism evidence="1 2">
    <name type="scientific">Pocillopora meandrina</name>
    <dbReference type="NCBI Taxonomy" id="46732"/>
    <lineage>
        <taxon>Eukaryota</taxon>
        <taxon>Metazoa</taxon>
        <taxon>Cnidaria</taxon>
        <taxon>Anthozoa</taxon>
        <taxon>Hexacorallia</taxon>
        <taxon>Scleractinia</taxon>
        <taxon>Astrocoeniina</taxon>
        <taxon>Pocilloporidae</taxon>
        <taxon>Pocillopora</taxon>
    </lineage>
</organism>
<dbReference type="Gene3D" id="3.80.10.10">
    <property type="entry name" value="Ribonuclease Inhibitor"/>
    <property type="match status" value="1"/>
</dbReference>
<keyword evidence="2" id="KW-1185">Reference proteome</keyword>
<proteinExistence type="predicted"/>
<dbReference type="InterPro" id="IPR032675">
    <property type="entry name" value="LRR_dom_sf"/>
</dbReference>
<reference evidence="1 2" key="1">
    <citation type="submission" date="2022-05" db="EMBL/GenBank/DDBJ databases">
        <authorList>
            <consortium name="Genoscope - CEA"/>
            <person name="William W."/>
        </authorList>
    </citation>
    <scope>NUCLEOTIDE SEQUENCE [LARGE SCALE GENOMIC DNA]</scope>
</reference>
<dbReference type="SMART" id="SM00368">
    <property type="entry name" value="LRR_RI"/>
    <property type="match status" value="1"/>
</dbReference>
<dbReference type="AlphaFoldDB" id="A0AAU9XLV8"/>
<gene>
    <name evidence="1" type="ORF">PMEA_00024777</name>
</gene>
<evidence type="ECO:0000313" key="2">
    <source>
        <dbReference type="Proteomes" id="UP001159428"/>
    </source>
</evidence>